<dbReference type="Gene3D" id="1.25.40.10">
    <property type="entry name" value="Tetratricopeptide repeat domain"/>
    <property type="match status" value="1"/>
</dbReference>
<dbReference type="SUPFAM" id="SSF48452">
    <property type="entry name" value="TPR-like"/>
    <property type="match status" value="1"/>
</dbReference>
<protein>
    <submittedName>
        <fullName evidence="1">Uncharacterized protein</fullName>
    </submittedName>
</protein>
<dbReference type="InterPro" id="IPR011990">
    <property type="entry name" value="TPR-like_helical_dom_sf"/>
</dbReference>
<dbReference type="AlphaFoldDB" id="A0A382K658"/>
<proteinExistence type="predicted"/>
<dbReference type="EMBL" id="UINC01077953">
    <property type="protein sequence ID" value="SVC18557.1"/>
    <property type="molecule type" value="Genomic_DNA"/>
</dbReference>
<feature type="non-terminal residue" evidence="1">
    <location>
        <position position="202"/>
    </location>
</feature>
<gene>
    <name evidence="1" type="ORF">METZ01_LOCUS271411</name>
</gene>
<reference evidence="1" key="1">
    <citation type="submission" date="2018-05" db="EMBL/GenBank/DDBJ databases">
        <authorList>
            <person name="Lanie J.A."/>
            <person name="Ng W.-L."/>
            <person name="Kazmierczak K.M."/>
            <person name="Andrzejewski T.M."/>
            <person name="Davidsen T.M."/>
            <person name="Wayne K.J."/>
            <person name="Tettelin H."/>
            <person name="Glass J.I."/>
            <person name="Rusch D."/>
            <person name="Podicherti R."/>
            <person name="Tsui H.-C.T."/>
            <person name="Winkler M.E."/>
        </authorList>
    </citation>
    <scope>NUCLEOTIDE SEQUENCE</scope>
</reference>
<dbReference type="PROSITE" id="PS50005">
    <property type="entry name" value="TPR"/>
    <property type="match status" value="1"/>
</dbReference>
<evidence type="ECO:0000313" key="1">
    <source>
        <dbReference type="EMBL" id="SVC18557.1"/>
    </source>
</evidence>
<dbReference type="InterPro" id="IPR019734">
    <property type="entry name" value="TPR_rpt"/>
</dbReference>
<organism evidence="1">
    <name type="scientific">marine metagenome</name>
    <dbReference type="NCBI Taxonomy" id="408172"/>
    <lineage>
        <taxon>unclassified sequences</taxon>
        <taxon>metagenomes</taxon>
        <taxon>ecological metagenomes</taxon>
    </lineage>
</organism>
<accession>A0A382K658</accession>
<name>A0A382K658_9ZZZZ</name>
<sequence>MGVHADNWGMMLPRMVVISLLLSTGAGTQELIPGIEFVNERLRIPESTRFDEGNYIESGVGLSFGVDKRLTYFAGEYEEAAQRFETSVRQFRYKAEIWVYLARAYFYTKSFDVARDALERAEVLMPDLAGTLWQPLLASLQWEIRRRAVQQQAQIDFYSMGREEVLTLFRLYLFLEDHSAASDLLVVSHERARMMRERAKMV</sequence>